<comment type="caution">
    <text evidence="1">The sequence shown here is derived from an EMBL/GenBank/DDBJ whole genome shotgun (WGS) entry which is preliminary data.</text>
</comment>
<keyword evidence="2" id="KW-1185">Reference proteome</keyword>
<gene>
    <name evidence="1" type="ORF">L6164_014653</name>
</gene>
<sequence>MYFRSNYDCEVLQLKEYLQTLESGCKELRTSGLFLKLLEGILKAGNRMNAGTSRGNAQGFNLSALRKLSDVKSTDGKTSLLHFIVEQVVQSEGKRKAIYQSHNLHRSKIYGSNTDSLTQQERDREYQMLGLTVLGSLSDELSQVKRAASIDHQSFINSFSTLNAHVTEIQQIITQSGNSERGEFFKEIKGFLEECEHELKVVKEEETRIMELVNRTNKYYLAGMSKDHKSNPFQLFLIVKDFVDMVDQACMVLKKKLEKKNVGAEASSIPPLSPSNKATLRFPNFEIHYLSSMPDTSSFSQSDDDF</sequence>
<reference evidence="1 2" key="1">
    <citation type="journal article" date="2022" name="DNA Res.">
        <title>Chromosomal-level genome assembly of the orchid tree Bauhinia variegata (Leguminosae; Cercidoideae) supports the allotetraploid origin hypothesis of Bauhinia.</title>
        <authorList>
            <person name="Zhong Y."/>
            <person name="Chen Y."/>
            <person name="Zheng D."/>
            <person name="Pang J."/>
            <person name="Liu Y."/>
            <person name="Luo S."/>
            <person name="Meng S."/>
            <person name="Qian L."/>
            <person name="Wei D."/>
            <person name="Dai S."/>
            <person name="Zhou R."/>
        </authorList>
    </citation>
    <scope>NUCLEOTIDE SEQUENCE [LARGE SCALE GENOMIC DNA]</scope>
    <source>
        <strain evidence="1">BV-YZ2020</strain>
    </source>
</reference>
<evidence type="ECO:0000313" key="1">
    <source>
        <dbReference type="EMBL" id="KAI4336078.1"/>
    </source>
</evidence>
<name>A0ACB9NJ86_BAUVA</name>
<organism evidence="1 2">
    <name type="scientific">Bauhinia variegata</name>
    <name type="common">Purple orchid tree</name>
    <name type="synonym">Phanera variegata</name>
    <dbReference type="NCBI Taxonomy" id="167791"/>
    <lineage>
        <taxon>Eukaryota</taxon>
        <taxon>Viridiplantae</taxon>
        <taxon>Streptophyta</taxon>
        <taxon>Embryophyta</taxon>
        <taxon>Tracheophyta</taxon>
        <taxon>Spermatophyta</taxon>
        <taxon>Magnoliopsida</taxon>
        <taxon>eudicotyledons</taxon>
        <taxon>Gunneridae</taxon>
        <taxon>Pentapetalae</taxon>
        <taxon>rosids</taxon>
        <taxon>fabids</taxon>
        <taxon>Fabales</taxon>
        <taxon>Fabaceae</taxon>
        <taxon>Cercidoideae</taxon>
        <taxon>Cercideae</taxon>
        <taxon>Bauhiniinae</taxon>
        <taxon>Bauhinia</taxon>
    </lineage>
</organism>
<dbReference type="Proteomes" id="UP000828941">
    <property type="component" value="Chromosome 6"/>
</dbReference>
<evidence type="ECO:0000313" key="2">
    <source>
        <dbReference type="Proteomes" id="UP000828941"/>
    </source>
</evidence>
<accession>A0ACB9NJ86</accession>
<protein>
    <submittedName>
        <fullName evidence="1">Uncharacterized protein</fullName>
    </submittedName>
</protein>
<proteinExistence type="predicted"/>
<dbReference type="EMBL" id="CM039431">
    <property type="protein sequence ID" value="KAI4336078.1"/>
    <property type="molecule type" value="Genomic_DNA"/>
</dbReference>